<feature type="compositionally biased region" description="Basic and acidic residues" evidence="12">
    <location>
        <begin position="14"/>
        <end position="32"/>
    </location>
</feature>
<dbReference type="InterPro" id="IPR035965">
    <property type="entry name" value="PAS-like_dom_sf"/>
</dbReference>
<organism evidence="17 18">
    <name type="scientific">Rhizobium loti</name>
    <name type="common">Mesorhizobium loti</name>
    <dbReference type="NCBI Taxonomy" id="381"/>
    <lineage>
        <taxon>Bacteria</taxon>
        <taxon>Pseudomonadati</taxon>
        <taxon>Pseudomonadota</taxon>
        <taxon>Alphaproteobacteria</taxon>
        <taxon>Hyphomicrobiales</taxon>
        <taxon>Phyllobacteriaceae</taxon>
        <taxon>Mesorhizobium</taxon>
    </lineage>
</organism>
<dbReference type="EC" id="2.7.13.3" evidence="2"/>
<dbReference type="InterPro" id="IPR001789">
    <property type="entry name" value="Sig_transdc_resp-reg_receiver"/>
</dbReference>
<dbReference type="InterPro" id="IPR000700">
    <property type="entry name" value="PAS-assoc_C"/>
</dbReference>
<keyword evidence="5" id="KW-0547">Nucleotide-binding</keyword>
<dbReference type="EMBL" id="LZTJ01000001">
    <property type="protein sequence ID" value="OBP83303.1"/>
    <property type="molecule type" value="Genomic_DNA"/>
</dbReference>
<evidence type="ECO:0000256" key="3">
    <source>
        <dbReference type="ARBA" id="ARBA00022553"/>
    </source>
</evidence>
<dbReference type="InterPro" id="IPR004358">
    <property type="entry name" value="Sig_transdc_His_kin-like_C"/>
</dbReference>
<gene>
    <name evidence="17" type="ORF">BAE39_07385</name>
</gene>
<keyword evidence="8" id="KW-0902">Two-component regulatory system</keyword>
<evidence type="ECO:0000256" key="7">
    <source>
        <dbReference type="ARBA" id="ARBA00022840"/>
    </source>
</evidence>
<evidence type="ECO:0000313" key="18">
    <source>
        <dbReference type="Proteomes" id="UP000093748"/>
    </source>
</evidence>
<dbReference type="PROSITE" id="PS50113">
    <property type="entry name" value="PAC"/>
    <property type="match status" value="2"/>
</dbReference>
<evidence type="ECO:0000256" key="5">
    <source>
        <dbReference type="ARBA" id="ARBA00022741"/>
    </source>
</evidence>
<dbReference type="PROSITE" id="PS50109">
    <property type="entry name" value="HIS_KIN"/>
    <property type="match status" value="1"/>
</dbReference>
<evidence type="ECO:0000256" key="9">
    <source>
        <dbReference type="ARBA" id="ARBA00064003"/>
    </source>
</evidence>
<dbReference type="GO" id="GO:0005524">
    <property type="term" value="F:ATP binding"/>
    <property type="evidence" value="ECO:0007669"/>
    <property type="project" value="UniProtKB-KW"/>
</dbReference>
<reference evidence="18" key="1">
    <citation type="submission" date="2016-06" db="EMBL/GenBank/DDBJ databases">
        <title>NZP2037 Pacbio-Illumina hybrid assembly.</title>
        <authorList>
            <person name="Ramsay J.P."/>
        </authorList>
    </citation>
    <scope>NUCLEOTIDE SEQUENCE [LARGE SCALE GENOMIC DNA]</scope>
    <source>
        <strain evidence="18">R7ANS::ICEMlSym2042</strain>
    </source>
</reference>
<dbReference type="SMART" id="SM00448">
    <property type="entry name" value="REC"/>
    <property type="match status" value="2"/>
</dbReference>
<evidence type="ECO:0000256" key="4">
    <source>
        <dbReference type="ARBA" id="ARBA00022679"/>
    </source>
</evidence>
<keyword evidence="6 17" id="KW-0418">Kinase</keyword>
<dbReference type="InterPro" id="IPR005467">
    <property type="entry name" value="His_kinase_dom"/>
</dbReference>
<feature type="domain" description="PAS" evidence="15">
    <location>
        <begin position="577"/>
        <end position="648"/>
    </location>
</feature>
<dbReference type="SUPFAM" id="SSF55874">
    <property type="entry name" value="ATPase domain of HSP90 chaperone/DNA topoisomerase II/histidine kinase"/>
    <property type="match status" value="1"/>
</dbReference>
<dbReference type="PROSITE" id="PS50110">
    <property type="entry name" value="RESPONSE_REGULATORY"/>
    <property type="match status" value="2"/>
</dbReference>
<dbReference type="CDD" id="cd00130">
    <property type="entry name" value="PAS"/>
    <property type="match status" value="3"/>
</dbReference>
<dbReference type="Gene3D" id="1.10.287.130">
    <property type="match status" value="1"/>
</dbReference>
<keyword evidence="7" id="KW-0067">ATP-binding</keyword>
<dbReference type="SUPFAM" id="SSF55785">
    <property type="entry name" value="PYP-like sensor domain (PAS domain)"/>
    <property type="match status" value="5"/>
</dbReference>
<feature type="modified residue" description="4-aspartylphosphate" evidence="11">
    <location>
        <position position="1311"/>
    </location>
</feature>
<dbReference type="SMART" id="SM00091">
    <property type="entry name" value="PAS"/>
    <property type="match status" value="6"/>
</dbReference>
<comment type="caution">
    <text evidence="17">The sequence shown here is derived from an EMBL/GenBank/DDBJ whole genome shotgun (WGS) entry which is preliminary data.</text>
</comment>
<evidence type="ECO:0000256" key="1">
    <source>
        <dbReference type="ARBA" id="ARBA00000085"/>
    </source>
</evidence>
<dbReference type="Pfam" id="PF08448">
    <property type="entry name" value="PAS_4"/>
    <property type="match status" value="3"/>
</dbReference>
<dbReference type="SUPFAM" id="SSF52172">
    <property type="entry name" value="CheY-like"/>
    <property type="match status" value="2"/>
</dbReference>
<dbReference type="PRINTS" id="PR00344">
    <property type="entry name" value="BCTRLSENSOR"/>
</dbReference>
<dbReference type="PROSITE" id="PS50112">
    <property type="entry name" value="PAS"/>
    <property type="match status" value="3"/>
</dbReference>
<comment type="catalytic activity">
    <reaction evidence="1">
        <text>ATP + protein L-histidine = ADP + protein N-phospho-L-histidine.</text>
        <dbReference type="EC" id="2.7.13.3"/>
    </reaction>
</comment>
<evidence type="ECO:0000256" key="11">
    <source>
        <dbReference type="PROSITE-ProRule" id="PRU00169"/>
    </source>
</evidence>
<dbReference type="InterPro" id="IPR036890">
    <property type="entry name" value="HATPase_C_sf"/>
</dbReference>
<sequence length="1391" mass="153141">MAEADEAIGARGKRGPDKPVHRGDAPPCADRDSPDALRQLLEAGSDWIWETDAELRFSWLSPTYQAATGIDPADVLGRFRFDFLNQDLKGSRSAAAHLEDLQARRPFRDFVYELKAGGADCRWVLTSGFPRFDNEGKFAGYRGIGRNVTTLAGAFETVEQNPLSGSDPDRHLADLERTMDAMHMGVVLLDAKLDTLIVNKAYRDLSSIPDGAVTVGAPFSRLMELNRRNGIYGDIDEQQWQRYLASRIEEIRAGSVAPREFVHASGRTMMFSVTALSGGKRLLTYYEVTELKRRDAEIESANAKIAETFVNLRTMVDEMPIGVLVLDADMRAEVINSAFYDFWRIDPGRAGIGSAFRELMEASRAIDPYGADELAWQRHTTEREAEIRAGIAGSRQLPHNDGRTLVASLAPLPGGKRLISYVDVTDMKGRETEAQDARKHLASVLESLPAGVIIYDRDDKFVFANRKLQDTLPALKPFWQPGCSFREALEFGQSIGYFRSSGDAGIDRLYEVEPEHWLDSMLARYRLPNSSYERLNADGRWYQVYDMRTDDGTFIGVRVDITDIKSREAALRDSMRQIDLFRHVMDELPVAAFIKAQDLSIEFVNKAWCALTGIAKEDVIGRTDRELFGTQDAEGYSHDDTQVVVTGKGIEVEEPVTHRDGTVRQLMTRKSRLVATDGSVHLVGSSTDITDVKAREKALEESMRENEVFRSLIDNVPVSIYAKRSDLRQFYVNKGWCDLTGLSREDAIGKTDIEIFGEDGEAFVAGDLAVLRTGETQEVEETVRLADGSVRHQFARKGAMIASDGSLYLIGSTTDITELKMREAELSEARQRAVLADRAKSEFLANMSHEIRTPMNGVLGMAELLAKSNLDPKQKTFTDIIVKSGNALLTIINDILDFSKIDAGQMVLDPAPFNLAEAIEDVATLVSTRAKEKDLELIVRVEPRLESLFVGDVGRIRQIVTNLLGNAVKFTDEGHVLVDVTGERVPTGTRLTISVTDTGIGIPEEKLKLVFEKFSQVDTSSTRRHEGTGLGLAITSRLVELMGGTIGVESAEGKGSTFWFTVTLPRAGQQNGQRIMPVDVTGARVLIVDDNAVNRAILTEQMTSWTFDSCAAESGAEGLKVLIAAAAYGVPVDCVVLDYQMPEMSGAEMARIVRNTGGLADTPIIMLTSVDQSLANTSYRDLGIDAQLIKPARSSVLLETLVATIQRHRHATDSHAVQPLAAERPDAPQPPPLALSEQRAQLQPPPVRPRLPATAGDGHGLDILVAEDNEVNQMVFTQILGETGYGFEIVGNGRKALDAFGKLNPCMILMDVSMPEMSGLEATAAIRQLEQETGTHVPIVGVTAHALKGDRERCLEAGMDDYLPKPISPRALLEKVERWLGAGRQVQRNAG</sequence>
<proteinExistence type="predicted"/>
<dbReference type="CDD" id="cd17546">
    <property type="entry name" value="REC_hyHK_CKI1_RcsC-like"/>
    <property type="match status" value="2"/>
</dbReference>
<dbReference type="CDD" id="cd16922">
    <property type="entry name" value="HATPase_EvgS-ArcB-TorS-like"/>
    <property type="match status" value="1"/>
</dbReference>
<dbReference type="SUPFAM" id="SSF47384">
    <property type="entry name" value="Homodimeric domain of signal transducing histidine kinase"/>
    <property type="match status" value="1"/>
</dbReference>
<dbReference type="Pfam" id="PF02518">
    <property type="entry name" value="HATPase_c"/>
    <property type="match status" value="1"/>
</dbReference>
<dbReference type="InterPro" id="IPR000014">
    <property type="entry name" value="PAS"/>
</dbReference>
<evidence type="ECO:0000256" key="6">
    <source>
        <dbReference type="ARBA" id="ARBA00022777"/>
    </source>
</evidence>
<dbReference type="GO" id="GO:0000155">
    <property type="term" value="F:phosphorelay sensor kinase activity"/>
    <property type="evidence" value="ECO:0007669"/>
    <property type="project" value="InterPro"/>
</dbReference>
<feature type="domain" description="PAS" evidence="15">
    <location>
        <begin position="705"/>
        <end position="753"/>
    </location>
</feature>
<feature type="modified residue" description="4-aspartylphosphate" evidence="11">
    <location>
        <position position="1138"/>
    </location>
</feature>
<evidence type="ECO:0000256" key="12">
    <source>
        <dbReference type="SAM" id="MobiDB-lite"/>
    </source>
</evidence>
<name>A0A1A5IPD2_RHILI</name>
<dbReference type="InterPro" id="IPR013656">
    <property type="entry name" value="PAS_4"/>
</dbReference>
<evidence type="ECO:0000256" key="8">
    <source>
        <dbReference type="ARBA" id="ARBA00023012"/>
    </source>
</evidence>
<dbReference type="OrthoDB" id="9810730at2"/>
<dbReference type="InterPro" id="IPR036097">
    <property type="entry name" value="HisK_dim/P_sf"/>
</dbReference>
<comment type="subunit">
    <text evidence="9">At low DSF concentrations, interacts with RpfF.</text>
</comment>
<dbReference type="Pfam" id="PF00512">
    <property type="entry name" value="HisKA"/>
    <property type="match status" value="1"/>
</dbReference>
<feature type="domain" description="Response regulatory" evidence="14">
    <location>
        <begin position="1262"/>
        <end position="1380"/>
    </location>
</feature>
<dbReference type="PANTHER" id="PTHR45339:SF1">
    <property type="entry name" value="HYBRID SIGNAL TRANSDUCTION HISTIDINE KINASE J"/>
    <property type="match status" value="1"/>
</dbReference>
<dbReference type="PANTHER" id="PTHR45339">
    <property type="entry name" value="HYBRID SIGNAL TRANSDUCTION HISTIDINE KINASE J"/>
    <property type="match status" value="1"/>
</dbReference>
<feature type="domain" description="PAC" evidence="16">
    <location>
        <begin position="777"/>
        <end position="828"/>
    </location>
</feature>
<evidence type="ECO:0000259" key="13">
    <source>
        <dbReference type="PROSITE" id="PS50109"/>
    </source>
</evidence>
<dbReference type="Gene3D" id="3.30.565.10">
    <property type="entry name" value="Histidine kinase-like ATPase, C-terminal domain"/>
    <property type="match status" value="1"/>
</dbReference>
<dbReference type="InterPro" id="IPR001610">
    <property type="entry name" value="PAC"/>
</dbReference>
<dbReference type="Gene3D" id="3.40.50.2300">
    <property type="match status" value="2"/>
</dbReference>
<dbReference type="Proteomes" id="UP000093748">
    <property type="component" value="Unassembled WGS sequence"/>
</dbReference>
<evidence type="ECO:0000259" key="16">
    <source>
        <dbReference type="PROSITE" id="PS50113"/>
    </source>
</evidence>
<evidence type="ECO:0000256" key="2">
    <source>
        <dbReference type="ARBA" id="ARBA00012438"/>
    </source>
</evidence>
<feature type="domain" description="Histidine kinase" evidence="13">
    <location>
        <begin position="846"/>
        <end position="1066"/>
    </location>
</feature>
<dbReference type="GeneID" id="66681665"/>
<dbReference type="Pfam" id="PF12860">
    <property type="entry name" value="PAS_7"/>
    <property type="match status" value="3"/>
</dbReference>
<keyword evidence="3 11" id="KW-0597">Phosphoprotein</keyword>
<dbReference type="SMART" id="SM00388">
    <property type="entry name" value="HisKA"/>
    <property type="match status" value="1"/>
</dbReference>
<feature type="domain" description="Response regulatory" evidence="14">
    <location>
        <begin position="1084"/>
        <end position="1205"/>
    </location>
</feature>
<evidence type="ECO:0000256" key="10">
    <source>
        <dbReference type="ARBA" id="ARBA00068150"/>
    </source>
</evidence>
<dbReference type="FunFam" id="3.30.565.10:FF:000010">
    <property type="entry name" value="Sensor histidine kinase RcsC"/>
    <property type="match status" value="1"/>
</dbReference>
<accession>A0A1A5IPD2</accession>
<dbReference type="CDD" id="cd00082">
    <property type="entry name" value="HisKA"/>
    <property type="match status" value="1"/>
</dbReference>
<evidence type="ECO:0000313" key="17">
    <source>
        <dbReference type="EMBL" id="OBP83303.1"/>
    </source>
</evidence>
<feature type="region of interest" description="Disordered" evidence="12">
    <location>
        <begin position="1"/>
        <end position="32"/>
    </location>
</feature>
<evidence type="ECO:0000259" key="14">
    <source>
        <dbReference type="PROSITE" id="PS50110"/>
    </source>
</evidence>
<dbReference type="InterPro" id="IPR011006">
    <property type="entry name" value="CheY-like_superfamily"/>
</dbReference>
<dbReference type="SMART" id="SM00086">
    <property type="entry name" value="PAC"/>
    <property type="match status" value="3"/>
</dbReference>
<dbReference type="FunFam" id="1.10.287.130:FF:000002">
    <property type="entry name" value="Two-component osmosensing histidine kinase"/>
    <property type="match status" value="1"/>
</dbReference>
<dbReference type="RefSeq" id="WP_032931969.1">
    <property type="nucleotide sequence ID" value="NZ_LZTH01000001.1"/>
</dbReference>
<dbReference type="NCBIfam" id="TIGR00229">
    <property type="entry name" value="sensory_box"/>
    <property type="match status" value="2"/>
</dbReference>
<dbReference type="InterPro" id="IPR003594">
    <property type="entry name" value="HATPase_dom"/>
</dbReference>
<feature type="region of interest" description="Disordered" evidence="12">
    <location>
        <begin position="1222"/>
        <end position="1255"/>
    </location>
</feature>
<feature type="domain" description="PAC" evidence="16">
    <location>
        <begin position="650"/>
        <end position="701"/>
    </location>
</feature>
<dbReference type="InterPro" id="IPR003661">
    <property type="entry name" value="HisK_dim/P_dom"/>
</dbReference>
<dbReference type="Pfam" id="PF00072">
    <property type="entry name" value="Response_reg"/>
    <property type="match status" value="2"/>
</dbReference>
<keyword evidence="4" id="KW-0808">Transferase</keyword>
<dbReference type="SMART" id="SM00387">
    <property type="entry name" value="HATPase_c"/>
    <property type="match status" value="1"/>
</dbReference>
<feature type="domain" description="PAS" evidence="15">
    <location>
        <begin position="33"/>
        <end position="87"/>
    </location>
</feature>
<protein>
    <recommendedName>
        <fullName evidence="10">Sensory/regulatory protein RpfC</fullName>
        <ecNumber evidence="2">2.7.13.3</ecNumber>
    </recommendedName>
</protein>
<dbReference type="Gene3D" id="3.30.450.20">
    <property type="entry name" value="PAS domain"/>
    <property type="match status" value="5"/>
</dbReference>
<evidence type="ECO:0000259" key="15">
    <source>
        <dbReference type="PROSITE" id="PS50112"/>
    </source>
</evidence>